<comment type="caution">
    <text evidence="1">The sequence shown here is derived from an EMBL/GenBank/DDBJ whole genome shotgun (WGS) entry which is preliminary data.</text>
</comment>
<dbReference type="Proteomes" id="UP000772151">
    <property type="component" value="Unassembled WGS sequence"/>
</dbReference>
<reference evidence="1" key="1">
    <citation type="submission" date="2019-04" db="EMBL/GenBank/DDBJ databases">
        <title>Evolution of Biomass-Degrading Anaerobic Consortia Revealed by Metagenomics.</title>
        <authorList>
            <person name="Peng X."/>
        </authorList>
    </citation>
    <scope>NUCLEOTIDE SEQUENCE</scope>
    <source>
        <strain evidence="1">SIG242</strain>
    </source>
</reference>
<dbReference type="Pfam" id="PF06296">
    <property type="entry name" value="RelE"/>
    <property type="match status" value="1"/>
</dbReference>
<proteinExistence type="predicted"/>
<gene>
    <name evidence="1" type="ORF">E7203_06460</name>
</gene>
<evidence type="ECO:0000313" key="2">
    <source>
        <dbReference type="Proteomes" id="UP000772151"/>
    </source>
</evidence>
<dbReference type="InterPro" id="IPR009387">
    <property type="entry name" value="HigB-2"/>
</dbReference>
<protein>
    <submittedName>
        <fullName evidence="1">Addiction module toxin RelE</fullName>
    </submittedName>
</protein>
<sequence>MLDKCKPMTYNKIMDTKQIPQTIVETASYVKAVNAMWDETTQIEFKNYIALNPQQGDIIPGTGGIRKIRWQSSGHGKRGGSRIIYYVYNDKHPIYLLFAYPKNVQANISEKEKKILSDLVSILKNTFKE</sequence>
<evidence type="ECO:0000313" key="1">
    <source>
        <dbReference type="EMBL" id="MBE6085094.1"/>
    </source>
</evidence>
<dbReference type="AlphaFoldDB" id="A0A927ZQF7"/>
<dbReference type="EMBL" id="SVCA01000004">
    <property type="protein sequence ID" value="MBE6085094.1"/>
    <property type="molecule type" value="Genomic_DNA"/>
</dbReference>
<dbReference type="PIRSF" id="PIRSF039032">
    <property type="entry name" value="HigB-2"/>
    <property type="match status" value="1"/>
</dbReference>
<accession>A0A927ZQF7</accession>
<name>A0A927ZQF7_SELRU</name>
<organism evidence="1 2">
    <name type="scientific">Selenomonas ruminantium</name>
    <dbReference type="NCBI Taxonomy" id="971"/>
    <lineage>
        <taxon>Bacteria</taxon>
        <taxon>Bacillati</taxon>
        <taxon>Bacillota</taxon>
        <taxon>Negativicutes</taxon>
        <taxon>Selenomonadales</taxon>
        <taxon>Selenomonadaceae</taxon>
        <taxon>Selenomonas</taxon>
    </lineage>
</organism>